<dbReference type="PANTHER" id="PTHR47129:SF1">
    <property type="entry name" value="NMRA-LIKE DOMAIN-CONTAINING PROTEIN"/>
    <property type="match status" value="1"/>
</dbReference>
<accession>A0A7W9W7H4</accession>
<dbReference type="GO" id="GO:0003955">
    <property type="term" value="F:NAD(P)H dehydrogenase (quinone) activity"/>
    <property type="evidence" value="ECO:0007669"/>
    <property type="project" value="UniProtKB-EC"/>
</dbReference>
<dbReference type="Pfam" id="PF13460">
    <property type="entry name" value="NAD_binding_10"/>
    <property type="match status" value="1"/>
</dbReference>
<dbReference type="Gene3D" id="3.40.50.720">
    <property type="entry name" value="NAD(P)-binding Rossmann-like Domain"/>
    <property type="match status" value="1"/>
</dbReference>
<feature type="domain" description="NAD(P)-binding" evidence="1">
    <location>
        <begin position="7"/>
        <end position="180"/>
    </location>
</feature>
<dbReference type="Proteomes" id="UP000520814">
    <property type="component" value="Unassembled WGS sequence"/>
</dbReference>
<dbReference type="CDD" id="cd05269">
    <property type="entry name" value="TMR_SDR_a"/>
    <property type="match status" value="1"/>
</dbReference>
<protein>
    <submittedName>
        <fullName evidence="2">NAD(P)H dehydrogenase (Quinone)</fullName>
        <ecNumber evidence="2">1.6.5.2</ecNumber>
    </submittedName>
</protein>
<organism evidence="2 3">
    <name type="scientific">Armatimonas rosea</name>
    <dbReference type="NCBI Taxonomy" id="685828"/>
    <lineage>
        <taxon>Bacteria</taxon>
        <taxon>Bacillati</taxon>
        <taxon>Armatimonadota</taxon>
        <taxon>Armatimonadia</taxon>
        <taxon>Armatimonadales</taxon>
        <taxon>Armatimonadaceae</taxon>
        <taxon>Armatimonas</taxon>
    </lineage>
</organism>
<dbReference type="Gene3D" id="3.90.25.10">
    <property type="entry name" value="UDP-galactose 4-epimerase, domain 1"/>
    <property type="match status" value="1"/>
</dbReference>
<gene>
    <name evidence="2" type="ORF">HNQ39_002881</name>
</gene>
<evidence type="ECO:0000313" key="3">
    <source>
        <dbReference type="Proteomes" id="UP000520814"/>
    </source>
</evidence>
<evidence type="ECO:0000259" key="1">
    <source>
        <dbReference type="Pfam" id="PF13460"/>
    </source>
</evidence>
<name>A0A7W9W7H4_ARMRO</name>
<comment type="caution">
    <text evidence="2">The sequence shown here is derived from an EMBL/GenBank/DDBJ whole genome shotgun (WGS) entry which is preliminary data.</text>
</comment>
<keyword evidence="3" id="KW-1185">Reference proteome</keyword>
<sequence>MSIALTGATGQLGRLVLNLLKTKVPTDQLIALARSTAKAADLGVAVREADYAQPETLAAALHGVETLLLISSSEIGQRVAQHQNVIAAAKQAGVQRIVYTSVLHADSSPLSLAVEHHATEQALEASGLAYTILRNGWYTENYTASIPGALAGGAFLGSAGDGKISSAPRTDYAEAAAVVLTSAGHEGKTYELAGDNAYTLSELAAELSRQTGKDIPYTNLPEADYAAILVSVGLPEGLAQLFAHFDVAASTGALFDTSRQLSALLGRPTTPLAAVVAAALSAM</sequence>
<dbReference type="SUPFAM" id="SSF51735">
    <property type="entry name" value="NAD(P)-binding Rossmann-fold domains"/>
    <property type="match status" value="1"/>
</dbReference>
<dbReference type="InterPro" id="IPR052718">
    <property type="entry name" value="NmrA-type_oxidoreductase"/>
</dbReference>
<evidence type="ECO:0000313" key="2">
    <source>
        <dbReference type="EMBL" id="MBB6051090.1"/>
    </source>
</evidence>
<dbReference type="EC" id="1.6.5.2" evidence="2"/>
<dbReference type="InterPro" id="IPR036291">
    <property type="entry name" value="NAD(P)-bd_dom_sf"/>
</dbReference>
<dbReference type="PANTHER" id="PTHR47129">
    <property type="entry name" value="QUINONE OXIDOREDUCTASE 2"/>
    <property type="match status" value="1"/>
</dbReference>
<dbReference type="EMBL" id="JACHGW010000002">
    <property type="protein sequence ID" value="MBB6051090.1"/>
    <property type="molecule type" value="Genomic_DNA"/>
</dbReference>
<proteinExistence type="predicted"/>
<keyword evidence="2" id="KW-0560">Oxidoreductase</keyword>
<reference evidence="2 3" key="1">
    <citation type="submission" date="2020-08" db="EMBL/GenBank/DDBJ databases">
        <title>Genomic Encyclopedia of Type Strains, Phase IV (KMG-IV): sequencing the most valuable type-strain genomes for metagenomic binning, comparative biology and taxonomic classification.</title>
        <authorList>
            <person name="Goeker M."/>
        </authorList>
    </citation>
    <scope>NUCLEOTIDE SEQUENCE [LARGE SCALE GENOMIC DNA]</scope>
    <source>
        <strain evidence="2 3">DSM 23562</strain>
    </source>
</reference>
<dbReference type="AlphaFoldDB" id="A0A7W9W7H4"/>
<dbReference type="RefSeq" id="WP_184197251.1">
    <property type="nucleotide sequence ID" value="NZ_JACHGW010000002.1"/>
</dbReference>
<dbReference type="InterPro" id="IPR016040">
    <property type="entry name" value="NAD(P)-bd_dom"/>
</dbReference>